<keyword evidence="6" id="KW-1133">Transmembrane helix</keyword>
<dbReference type="PRINTS" id="PR00411">
    <property type="entry name" value="PNDRDTASEI"/>
</dbReference>
<name>A0A916WUN1_9SPHN</name>
<dbReference type="InterPro" id="IPR036188">
    <property type="entry name" value="FAD/NAD-bd_sf"/>
</dbReference>
<protein>
    <submittedName>
        <fullName evidence="9">Pyridine nucleotide-disulfide oxidoreductase</fullName>
    </submittedName>
</protein>
<feature type="transmembrane region" description="Helical" evidence="6">
    <location>
        <begin position="375"/>
        <end position="392"/>
    </location>
</feature>
<comment type="caution">
    <text evidence="9">The sequence shown here is derived from an EMBL/GenBank/DDBJ whole genome shotgun (WGS) entry which is preliminary data.</text>
</comment>
<dbReference type="AlphaFoldDB" id="A0A916WUN1"/>
<gene>
    <name evidence="9" type="ORF">GCM10011380_21960</name>
</gene>
<dbReference type="GO" id="GO:0019646">
    <property type="term" value="P:aerobic electron transport chain"/>
    <property type="evidence" value="ECO:0007669"/>
    <property type="project" value="TreeGrafter"/>
</dbReference>
<keyword evidence="10" id="KW-1185">Reference proteome</keyword>
<evidence type="ECO:0000259" key="8">
    <source>
        <dbReference type="Pfam" id="PF22366"/>
    </source>
</evidence>
<keyword evidence="4" id="KW-0274">FAD</keyword>
<dbReference type="RefSeq" id="WP_188658838.1">
    <property type="nucleotide sequence ID" value="NZ_BMIH01000003.1"/>
</dbReference>
<evidence type="ECO:0000256" key="2">
    <source>
        <dbReference type="ARBA" id="ARBA00005272"/>
    </source>
</evidence>
<evidence type="ECO:0000256" key="5">
    <source>
        <dbReference type="ARBA" id="ARBA00023002"/>
    </source>
</evidence>
<sequence length="426" mass="46140">MGDRRARPRIVILGSGFAGLACARALGGKSADVTLVDRNNYHLFVPLLYQVATAALSPADIAEPIRKIVRRHRNIDVVLGEVVGIDVPARHVALAGGRRLAFDRLVLATGSAYNYFGHDAWAVHAPGLKTIDNARQIRTRILKGFELAELTDDPAKQAALMTTIVVGAGPTGVEVAGAVAELARYTLARDFRRIDPRRARVLLVEAGPRMLTAFPDDLVAYARQRLDRLGVEVMLDHKVEGIRAEGAVVEGHLIRAQTVIWGAGVRASPAAQWLGVEADRAGRIPVTPDLSVPGLPGIYVLGDTASTPDAHGQPLPGLAQVAEQQGQHLGKALAREIETGAPLPPFQFRNRGNTAIIGRNAAIFDFGRGRHLRGFAAWLLWAIVHVYLLVAFDKRLIVTFQWLWRYLTYQRGARLITGDGAGEGTP</sequence>
<comment type="cofactor">
    <cofactor evidence="1">
        <name>FAD</name>
        <dbReference type="ChEBI" id="CHEBI:57692"/>
    </cofactor>
</comment>
<keyword evidence="6" id="KW-0812">Transmembrane</keyword>
<keyword evidence="6" id="KW-0472">Membrane</keyword>
<evidence type="ECO:0000259" key="7">
    <source>
        <dbReference type="Pfam" id="PF07992"/>
    </source>
</evidence>
<evidence type="ECO:0000313" key="10">
    <source>
        <dbReference type="Proteomes" id="UP000623067"/>
    </source>
</evidence>
<dbReference type="PANTHER" id="PTHR42913:SF3">
    <property type="entry name" value="64 KDA MITOCHONDRIAL NADH DEHYDROGENASE (EUROFUNG)"/>
    <property type="match status" value="1"/>
</dbReference>
<organism evidence="9 10">
    <name type="scientific">Sphingomonas metalli</name>
    <dbReference type="NCBI Taxonomy" id="1779358"/>
    <lineage>
        <taxon>Bacteria</taxon>
        <taxon>Pseudomonadati</taxon>
        <taxon>Pseudomonadota</taxon>
        <taxon>Alphaproteobacteria</taxon>
        <taxon>Sphingomonadales</taxon>
        <taxon>Sphingomonadaceae</taxon>
        <taxon>Sphingomonas</taxon>
    </lineage>
</organism>
<reference evidence="9" key="1">
    <citation type="journal article" date="2014" name="Int. J. Syst. Evol. Microbiol.">
        <title>Complete genome sequence of Corynebacterium casei LMG S-19264T (=DSM 44701T), isolated from a smear-ripened cheese.</title>
        <authorList>
            <consortium name="US DOE Joint Genome Institute (JGI-PGF)"/>
            <person name="Walter F."/>
            <person name="Albersmeier A."/>
            <person name="Kalinowski J."/>
            <person name="Ruckert C."/>
        </authorList>
    </citation>
    <scope>NUCLEOTIDE SEQUENCE</scope>
    <source>
        <strain evidence="9">CGMCC 1.15330</strain>
    </source>
</reference>
<dbReference type="Pfam" id="PF22366">
    <property type="entry name" value="NDH2_C"/>
    <property type="match status" value="1"/>
</dbReference>
<keyword evidence="5" id="KW-0560">Oxidoreductase</keyword>
<reference evidence="9" key="2">
    <citation type="submission" date="2020-09" db="EMBL/GenBank/DDBJ databases">
        <authorList>
            <person name="Sun Q."/>
            <person name="Zhou Y."/>
        </authorList>
    </citation>
    <scope>NUCLEOTIDE SEQUENCE</scope>
    <source>
        <strain evidence="9">CGMCC 1.15330</strain>
    </source>
</reference>
<evidence type="ECO:0000256" key="6">
    <source>
        <dbReference type="SAM" id="Phobius"/>
    </source>
</evidence>
<keyword evidence="3" id="KW-0285">Flavoprotein</keyword>
<proteinExistence type="inferred from homology"/>
<dbReference type="EMBL" id="BMIH01000003">
    <property type="protein sequence ID" value="GGB32135.1"/>
    <property type="molecule type" value="Genomic_DNA"/>
</dbReference>
<dbReference type="GO" id="GO:0003955">
    <property type="term" value="F:NAD(P)H dehydrogenase (quinone) activity"/>
    <property type="evidence" value="ECO:0007669"/>
    <property type="project" value="TreeGrafter"/>
</dbReference>
<feature type="domain" description="FAD/NAD(P)-binding" evidence="7">
    <location>
        <begin position="9"/>
        <end position="326"/>
    </location>
</feature>
<dbReference type="InterPro" id="IPR054585">
    <property type="entry name" value="NDH2-like_C"/>
</dbReference>
<dbReference type="PROSITE" id="PS51257">
    <property type="entry name" value="PROKAR_LIPOPROTEIN"/>
    <property type="match status" value="1"/>
</dbReference>
<evidence type="ECO:0000313" key="9">
    <source>
        <dbReference type="EMBL" id="GGB32135.1"/>
    </source>
</evidence>
<dbReference type="PANTHER" id="PTHR42913">
    <property type="entry name" value="APOPTOSIS-INDUCING FACTOR 1"/>
    <property type="match status" value="1"/>
</dbReference>
<dbReference type="InterPro" id="IPR051169">
    <property type="entry name" value="NADH-Q_oxidoreductase"/>
</dbReference>
<dbReference type="Pfam" id="PF07992">
    <property type="entry name" value="Pyr_redox_2"/>
    <property type="match status" value="1"/>
</dbReference>
<comment type="similarity">
    <text evidence="2">Belongs to the NADH dehydrogenase family.</text>
</comment>
<feature type="domain" description="External alternative NADH-ubiquinone oxidoreductase-like C-terminal" evidence="8">
    <location>
        <begin position="351"/>
        <end position="407"/>
    </location>
</feature>
<dbReference type="PRINTS" id="PR00368">
    <property type="entry name" value="FADPNR"/>
</dbReference>
<dbReference type="Proteomes" id="UP000623067">
    <property type="component" value="Unassembled WGS sequence"/>
</dbReference>
<dbReference type="SUPFAM" id="SSF51905">
    <property type="entry name" value="FAD/NAD(P)-binding domain"/>
    <property type="match status" value="1"/>
</dbReference>
<evidence type="ECO:0000256" key="3">
    <source>
        <dbReference type="ARBA" id="ARBA00022630"/>
    </source>
</evidence>
<evidence type="ECO:0000256" key="4">
    <source>
        <dbReference type="ARBA" id="ARBA00022827"/>
    </source>
</evidence>
<evidence type="ECO:0000256" key="1">
    <source>
        <dbReference type="ARBA" id="ARBA00001974"/>
    </source>
</evidence>
<dbReference type="Gene3D" id="3.50.50.100">
    <property type="match status" value="1"/>
</dbReference>
<accession>A0A916WUN1</accession>
<dbReference type="InterPro" id="IPR023753">
    <property type="entry name" value="FAD/NAD-binding_dom"/>
</dbReference>